<evidence type="ECO:0000256" key="3">
    <source>
        <dbReference type="ARBA" id="ARBA00022827"/>
    </source>
</evidence>
<dbReference type="PANTHER" id="PTHR43400">
    <property type="entry name" value="FUMARATE REDUCTASE"/>
    <property type="match status" value="1"/>
</dbReference>
<dbReference type="InterPro" id="IPR036188">
    <property type="entry name" value="FAD/NAD-bd_sf"/>
</dbReference>
<dbReference type="Gene3D" id="3.50.50.60">
    <property type="entry name" value="FAD/NAD(P)-binding domain"/>
    <property type="match status" value="1"/>
</dbReference>
<dbReference type="Pfam" id="PF00890">
    <property type="entry name" value="FAD_binding_2"/>
    <property type="match status" value="1"/>
</dbReference>
<keyword evidence="7" id="KW-1185">Reference proteome</keyword>
<accession>A0ABV6LW28</accession>
<dbReference type="InterPro" id="IPR003953">
    <property type="entry name" value="FAD-dep_OxRdtase_2_FAD-bd"/>
</dbReference>
<sequence>MSSASHDIRDRTVPRGDPDIPAYDLVVVGSGIAGLTAATSAAEFGLAVLLLEKTERIGGSSAMSGGWFAFTGTDEQAEAAIADSAELFLADLLEAGQHRNDRALLETYLRHQHKTYRWLKAHGVVFDEVEISSGQSAPRSHHTAIKDVLAGLHAAFTAAGGHIQLEHRATHLRRDCSGRITGVTVESADGQHQITARAGVALATGGFSRSTELLSTFAPEQLTAIPYGGKGNTGDGLRMAWRLGAGLADMSCVSGTFGSHPDTGEDFHELLTAYYMGAIIVNKLGRRFVDESRDYKSLGRAVLTQPGALGFEIFDAKVRAQSRRGVALKDIDTLEDLGHVHRADTLDELATQAGIDPATLTDTVSRYNCAVTGAAPDDLGRTSLCHGVGQLQPIDTPPYFAYPAKSLLTSTYCGLTINAHGQVLDIDGEVIDGLYALGEVTGGFHGASYITGTSLGKGAVFGRVVAQHIAAHSRPPNSP</sequence>
<organism evidence="6 7">
    <name type="scientific">Phytohabitans kaempferiae</name>
    <dbReference type="NCBI Taxonomy" id="1620943"/>
    <lineage>
        <taxon>Bacteria</taxon>
        <taxon>Bacillati</taxon>
        <taxon>Actinomycetota</taxon>
        <taxon>Actinomycetes</taxon>
        <taxon>Micromonosporales</taxon>
        <taxon>Micromonosporaceae</taxon>
    </lineage>
</organism>
<dbReference type="Proteomes" id="UP001589867">
    <property type="component" value="Unassembled WGS sequence"/>
</dbReference>
<comment type="cofactor">
    <cofactor evidence="1">
        <name>FAD</name>
        <dbReference type="ChEBI" id="CHEBI:57692"/>
    </cofactor>
</comment>
<keyword evidence="3" id="KW-0274">FAD</keyword>
<proteinExistence type="predicted"/>
<dbReference type="RefSeq" id="WP_377244846.1">
    <property type="nucleotide sequence ID" value="NZ_JBHLUH010000004.1"/>
</dbReference>
<dbReference type="InterPro" id="IPR027477">
    <property type="entry name" value="Succ_DH/fumarate_Rdtase_cat_sf"/>
</dbReference>
<dbReference type="InterPro" id="IPR050315">
    <property type="entry name" value="FAD-oxidoreductase_2"/>
</dbReference>
<evidence type="ECO:0000313" key="6">
    <source>
        <dbReference type="EMBL" id="MFC0526625.1"/>
    </source>
</evidence>
<comment type="caution">
    <text evidence="6">The sequence shown here is derived from an EMBL/GenBank/DDBJ whole genome shotgun (WGS) entry which is preliminary data.</text>
</comment>
<evidence type="ECO:0000259" key="5">
    <source>
        <dbReference type="Pfam" id="PF00890"/>
    </source>
</evidence>
<name>A0ABV6LW28_9ACTN</name>
<dbReference type="SUPFAM" id="SSF51905">
    <property type="entry name" value="FAD/NAD(P)-binding domain"/>
    <property type="match status" value="1"/>
</dbReference>
<reference evidence="6 7" key="1">
    <citation type="submission" date="2024-09" db="EMBL/GenBank/DDBJ databases">
        <authorList>
            <person name="Sun Q."/>
            <person name="Mori K."/>
        </authorList>
    </citation>
    <scope>NUCLEOTIDE SEQUENCE [LARGE SCALE GENOMIC DNA]</scope>
    <source>
        <strain evidence="6 7">TBRC 3947</strain>
    </source>
</reference>
<feature type="domain" description="FAD-dependent oxidoreductase 2 FAD-binding" evidence="5">
    <location>
        <begin position="24"/>
        <end position="455"/>
    </location>
</feature>
<dbReference type="SUPFAM" id="SSF56425">
    <property type="entry name" value="Succinate dehydrogenase/fumarate reductase flavoprotein, catalytic domain"/>
    <property type="match status" value="1"/>
</dbReference>
<dbReference type="PANTHER" id="PTHR43400:SF10">
    <property type="entry name" value="3-OXOSTEROID 1-DEHYDROGENASE"/>
    <property type="match status" value="1"/>
</dbReference>
<evidence type="ECO:0000256" key="1">
    <source>
        <dbReference type="ARBA" id="ARBA00001974"/>
    </source>
</evidence>
<evidence type="ECO:0000313" key="7">
    <source>
        <dbReference type="Proteomes" id="UP001589867"/>
    </source>
</evidence>
<evidence type="ECO:0000256" key="2">
    <source>
        <dbReference type="ARBA" id="ARBA00022630"/>
    </source>
</evidence>
<gene>
    <name evidence="6" type="ORF">ACFFIA_03005</name>
</gene>
<evidence type="ECO:0000256" key="4">
    <source>
        <dbReference type="ARBA" id="ARBA00023002"/>
    </source>
</evidence>
<keyword evidence="2" id="KW-0285">Flavoprotein</keyword>
<keyword evidence="4" id="KW-0560">Oxidoreductase</keyword>
<protein>
    <submittedName>
        <fullName evidence="6">FAD-dependent oxidoreductase</fullName>
    </submittedName>
</protein>
<dbReference type="EMBL" id="JBHLUH010000004">
    <property type="protein sequence ID" value="MFC0526625.1"/>
    <property type="molecule type" value="Genomic_DNA"/>
</dbReference>
<dbReference type="Gene3D" id="3.90.700.10">
    <property type="entry name" value="Succinate dehydrogenase/fumarate reductase flavoprotein, catalytic domain"/>
    <property type="match status" value="1"/>
</dbReference>